<organism evidence="2 3">
    <name type="scientific">Nocardioides bigeumensis</name>
    <dbReference type="NCBI Taxonomy" id="433657"/>
    <lineage>
        <taxon>Bacteria</taxon>
        <taxon>Bacillati</taxon>
        <taxon>Actinomycetota</taxon>
        <taxon>Actinomycetes</taxon>
        <taxon>Propionibacteriales</taxon>
        <taxon>Nocardioidaceae</taxon>
        <taxon>Nocardioides</taxon>
    </lineage>
</organism>
<dbReference type="Proteomes" id="UP001500575">
    <property type="component" value="Unassembled WGS sequence"/>
</dbReference>
<comment type="caution">
    <text evidence="2">The sequence shown here is derived from an EMBL/GenBank/DDBJ whole genome shotgun (WGS) entry which is preliminary data.</text>
</comment>
<gene>
    <name evidence="2" type="ORF">GCM10009843_08270</name>
</gene>
<evidence type="ECO:0000313" key="2">
    <source>
        <dbReference type="EMBL" id="GAA2117376.1"/>
    </source>
</evidence>
<evidence type="ECO:0000313" key="3">
    <source>
        <dbReference type="Proteomes" id="UP001500575"/>
    </source>
</evidence>
<keyword evidence="1" id="KW-0472">Membrane</keyword>
<keyword evidence="1" id="KW-1133">Transmembrane helix</keyword>
<accession>A0ABN2XVN1</accession>
<reference evidence="2 3" key="1">
    <citation type="journal article" date="2019" name="Int. J. Syst. Evol. Microbiol.">
        <title>The Global Catalogue of Microorganisms (GCM) 10K type strain sequencing project: providing services to taxonomists for standard genome sequencing and annotation.</title>
        <authorList>
            <consortium name="The Broad Institute Genomics Platform"/>
            <consortium name="The Broad Institute Genome Sequencing Center for Infectious Disease"/>
            <person name="Wu L."/>
            <person name="Ma J."/>
        </authorList>
    </citation>
    <scope>NUCLEOTIDE SEQUENCE [LARGE SCALE GENOMIC DNA]</scope>
    <source>
        <strain evidence="2 3">JCM 16021</strain>
    </source>
</reference>
<dbReference type="RefSeq" id="WP_344302363.1">
    <property type="nucleotide sequence ID" value="NZ_BAAAQQ010000002.1"/>
</dbReference>
<dbReference type="EMBL" id="BAAAQQ010000002">
    <property type="protein sequence ID" value="GAA2117376.1"/>
    <property type="molecule type" value="Genomic_DNA"/>
</dbReference>
<protein>
    <submittedName>
        <fullName evidence="2">Uncharacterized protein</fullName>
    </submittedName>
</protein>
<evidence type="ECO:0000256" key="1">
    <source>
        <dbReference type="SAM" id="Phobius"/>
    </source>
</evidence>
<feature type="transmembrane region" description="Helical" evidence="1">
    <location>
        <begin position="27"/>
        <end position="50"/>
    </location>
</feature>
<keyword evidence="3" id="KW-1185">Reference proteome</keyword>
<name>A0ABN2XVN1_9ACTN</name>
<keyword evidence="1" id="KW-0812">Transmembrane</keyword>
<sequence length="52" mass="5476">MSITTIDELAAAVPRVRRVRHQARETVALMAFSAVASSGAAVLLLLVVSLGR</sequence>
<proteinExistence type="predicted"/>